<feature type="region of interest" description="Disordered" evidence="1">
    <location>
        <begin position="86"/>
        <end position="109"/>
    </location>
</feature>
<gene>
    <name evidence="3" type="primary">MYPOP</name>
</gene>
<dbReference type="CDD" id="cd00167">
    <property type="entry name" value="SANT"/>
    <property type="match status" value="1"/>
</dbReference>
<evidence type="ECO:0000313" key="3">
    <source>
        <dbReference type="Ensembl" id="ENSBGRP00000030974.1"/>
    </source>
</evidence>
<dbReference type="InterPro" id="IPR001005">
    <property type="entry name" value="SANT/Myb"/>
</dbReference>
<dbReference type="InterPro" id="IPR052870">
    <property type="entry name" value="Myb-related_repressor"/>
</dbReference>
<feature type="compositionally biased region" description="Pro residues" evidence="1">
    <location>
        <begin position="355"/>
        <end position="366"/>
    </location>
</feature>
<feature type="region of interest" description="Disordered" evidence="1">
    <location>
        <begin position="126"/>
        <end position="258"/>
    </location>
</feature>
<reference evidence="3" key="1">
    <citation type="submission" date="2019-05" db="EMBL/GenBank/DDBJ databases">
        <authorList>
            <person name="Zhang S."/>
            <person name="Liu J."/>
        </authorList>
    </citation>
    <scope>NUCLEOTIDE SEQUENCE [LARGE SCALE GENOMIC DNA]</scope>
</reference>
<dbReference type="Proteomes" id="UP000694520">
    <property type="component" value="Chromosome 20"/>
</dbReference>
<feature type="compositionally biased region" description="Basic and acidic residues" evidence="1">
    <location>
        <begin position="156"/>
        <end position="170"/>
    </location>
</feature>
<name>A0A8B9Y6F9_BOSMU</name>
<feature type="compositionally biased region" description="Pro residues" evidence="1">
    <location>
        <begin position="293"/>
        <end position="318"/>
    </location>
</feature>
<sequence length="388" mass="41452">MASAAAGEAEETTRLRKPRFSFEENQILIREVRAHYPQLYGAQSRRVSVAERRRVWDGIAAKINGITSWKRTGQEVQKRWNDFKRRTKEKLARVPHSTQGAGPAAEDAFSAEEETIFAILGPGVAGSGASAGAEQPPAAASSQPPAPSACAQRYVLSEDRREDRRADTPAHSKGGSSSPEPWARASCNPQEGGCQPPKERESSPPPALQTVQLPRLALSPPPQPLHHPQVALSPPAPTPPLPPPSAPDPSLDFLRAQQETANAIRELAGTLRQGLAKLSEALSALLPLLPGTPADPLPPPLPPPPPPPPRPILPPPSPKVEVTPEPVSVVAAVVDGAVVAARGVIIAPRSEEGAPRPPPAPLPPHDSPPHKRRKSFPTRKRRGRWKSP</sequence>
<dbReference type="Ensembl" id="ENSBGRT00000035835.1">
    <property type="protein sequence ID" value="ENSBGRP00000030974.1"/>
    <property type="gene ID" value="ENSBGRG00000019478.1"/>
</dbReference>
<dbReference type="GO" id="GO:0005634">
    <property type="term" value="C:nucleus"/>
    <property type="evidence" value="ECO:0007669"/>
    <property type="project" value="Ensembl"/>
</dbReference>
<feature type="region of interest" description="Disordered" evidence="1">
    <location>
        <begin position="288"/>
        <end position="323"/>
    </location>
</feature>
<feature type="compositionally biased region" description="Basic residues" evidence="1">
    <location>
        <begin position="370"/>
        <end position="388"/>
    </location>
</feature>
<protein>
    <submittedName>
        <fullName evidence="3">Myb related transcription factor, partner of profilin</fullName>
    </submittedName>
</protein>
<evidence type="ECO:0000256" key="1">
    <source>
        <dbReference type="SAM" id="MobiDB-lite"/>
    </source>
</evidence>
<dbReference type="GeneTree" id="ENSGT00450000040421"/>
<evidence type="ECO:0000259" key="2">
    <source>
        <dbReference type="PROSITE" id="PS50090"/>
    </source>
</evidence>
<feature type="compositionally biased region" description="Low complexity" evidence="1">
    <location>
        <begin position="127"/>
        <end position="152"/>
    </location>
</feature>
<dbReference type="GO" id="GO:0000978">
    <property type="term" value="F:RNA polymerase II cis-regulatory region sequence-specific DNA binding"/>
    <property type="evidence" value="ECO:0007669"/>
    <property type="project" value="Ensembl"/>
</dbReference>
<dbReference type="GO" id="GO:0042802">
    <property type="term" value="F:identical protein binding"/>
    <property type="evidence" value="ECO:0007669"/>
    <property type="project" value="Ensembl"/>
</dbReference>
<keyword evidence="4" id="KW-1185">Reference proteome</keyword>
<organism evidence="3 4">
    <name type="scientific">Bos mutus grunniens</name>
    <name type="common">Wild yak</name>
    <name type="synonym">Bos grunniens</name>
    <dbReference type="NCBI Taxonomy" id="30521"/>
    <lineage>
        <taxon>Eukaryota</taxon>
        <taxon>Metazoa</taxon>
        <taxon>Chordata</taxon>
        <taxon>Craniata</taxon>
        <taxon>Vertebrata</taxon>
        <taxon>Euteleostomi</taxon>
        <taxon>Mammalia</taxon>
        <taxon>Eutheria</taxon>
        <taxon>Laurasiatheria</taxon>
        <taxon>Artiodactyla</taxon>
        <taxon>Ruminantia</taxon>
        <taxon>Pecora</taxon>
        <taxon>Bovidae</taxon>
        <taxon>Bovinae</taxon>
        <taxon>Bos</taxon>
    </lineage>
</organism>
<dbReference type="InterPro" id="IPR028002">
    <property type="entry name" value="Myb_DNA-bind_5"/>
</dbReference>
<feature type="region of interest" description="Disordered" evidence="1">
    <location>
        <begin position="347"/>
        <end position="388"/>
    </location>
</feature>
<dbReference type="Pfam" id="PF13873">
    <property type="entry name" value="Myb_DNA-bind_5"/>
    <property type="match status" value="1"/>
</dbReference>
<reference evidence="3" key="2">
    <citation type="submission" date="2025-08" db="UniProtKB">
        <authorList>
            <consortium name="Ensembl"/>
        </authorList>
    </citation>
    <scope>IDENTIFICATION</scope>
</reference>
<accession>A0A8B9Y6F9</accession>
<evidence type="ECO:0000313" key="4">
    <source>
        <dbReference type="Proteomes" id="UP000694520"/>
    </source>
</evidence>
<proteinExistence type="predicted"/>
<dbReference type="PROSITE" id="PS50090">
    <property type="entry name" value="MYB_LIKE"/>
    <property type="match status" value="1"/>
</dbReference>
<dbReference type="PANTHER" id="PTHR32345">
    <property type="entry name" value="MYB-RELATED TRANSCRIPTION FACTOR, PARTNER OF PROFILIN"/>
    <property type="match status" value="1"/>
</dbReference>
<dbReference type="GO" id="GO:0001227">
    <property type="term" value="F:DNA-binding transcription repressor activity, RNA polymerase II-specific"/>
    <property type="evidence" value="ECO:0007669"/>
    <property type="project" value="Ensembl"/>
</dbReference>
<reference evidence="3" key="3">
    <citation type="submission" date="2025-09" db="UniProtKB">
        <authorList>
            <consortium name="Ensembl"/>
        </authorList>
    </citation>
    <scope>IDENTIFICATION</scope>
</reference>
<dbReference type="PANTHER" id="PTHR32345:SF3">
    <property type="entry name" value="MYB-RELATED TRANSCRIPTION FACTOR, PARTNER OF PROFILIN"/>
    <property type="match status" value="1"/>
</dbReference>
<dbReference type="AlphaFoldDB" id="A0A8B9Y6F9"/>
<feature type="domain" description="Myb-like" evidence="2">
    <location>
        <begin position="12"/>
        <end position="84"/>
    </location>
</feature>
<dbReference type="SMART" id="SM00717">
    <property type="entry name" value="SANT"/>
    <property type="match status" value="1"/>
</dbReference>
<feature type="compositionally biased region" description="Pro residues" evidence="1">
    <location>
        <begin position="234"/>
        <end position="247"/>
    </location>
</feature>